<reference evidence="1 2" key="1">
    <citation type="journal article" date="2019" name="PLoS Biol.">
        <title>Sex chromosomes control vertical transmission of feminizing Wolbachia symbionts in an isopod.</title>
        <authorList>
            <person name="Becking T."/>
            <person name="Chebbi M.A."/>
            <person name="Giraud I."/>
            <person name="Moumen B."/>
            <person name="Laverre T."/>
            <person name="Caubet Y."/>
            <person name="Peccoud J."/>
            <person name="Gilbert C."/>
            <person name="Cordaux R."/>
        </authorList>
    </citation>
    <scope>NUCLEOTIDE SEQUENCE [LARGE SCALE GENOMIC DNA]</scope>
    <source>
        <strain evidence="1">ANa2</strain>
        <tissue evidence="1">Whole body excluding digestive tract and cuticle</tissue>
    </source>
</reference>
<accession>A0A5N5TL99</accession>
<keyword evidence="2" id="KW-1185">Reference proteome</keyword>
<evidence type="ECO:0000313" key="2">
    <source>
        <dbReference type="Proteomes" id="UP000326759"/>
    </source>
</evidence>
<dbReference type="EMBL" id="SEYY01000582">
    <property type="protein sequence ID" value="KAB7506940.1"/>
    <property type="molecule type" value="Genomic_DNA"/>
</dbReference>
<gene>
    <name evidence="1" type="ORF">Anas_06072</name>
</gene>
<dbReference type="Proteomes" id="UP000326759">
    <property type="component" value="Unassembled WGS sequence"/>
</dbReference>
<proteinExistence type="predicted"/>
<protein>
    <submittedName>
        <fullName evidence="1">Uncharacterized protein</fullName>
    </submittedName>
</protein>
<dbReference type="AlphaFoldDB" id="A0A5N5TL99"/>
<comment type="caution">
    <text evidence="1">The sequence shown here is derived from an EMBL/GenBank/DDBJ whole genome shotgun (WGS) entry which is preliminary data.</text>
</comment>
<evidence type="ECO:0000313" key="1">
    <source>
        <dbReference type="EMBL" id="KAB7506940.1"/>
    </source>
</evidence>
<sequence length="71" mass="8233">MIRMSIIVCSCGFTRNFHPAVDSSARITFQCLASFQCSDQNPFCIRFQHQDQFQCCIQSRVSPYIQAIDHR</sequence>
<organism evidence="1 2">
    <name type="scientific">Armadillidium nasatum</name>
    <dbReference type="NCBI Taxonomy" id="96803"/>
    <lineage>
        <taxon>Eukaryota</taxon>
        <taxon>Metazoa</taxon>
        <taxon>Ecdysozoa</taxon>
        <taxon>Arthropoda</taxon>
        <taxon>Crustacea</taxon>
        <taxon>Multicrustacea</taxon>
        <taxon>Malacostraca</taxon>
        <taxon>Eumalacostraca</taxon>
        <taxon>Peracarida</taxon>
        <taxon>Isopoda</taxon>
        <taxon>Oniscidea</taxon>
        <taxon>Crinocheta</taxon>
        <taxon>Armadillidiidae</taxon>
        <taxon>Armadillidium</taxon>
    </lineage>
</organism>
<name>A0A5N5TL99_9CRUS</name>